<sequence>MSALSVFLENPKTFKHEQITFCVRGTNISLYESSSIFCFSKMLSAILERWWKDCLPNLDVDPQSFHFLVDYCNHIQESQENPSKINELLTKLYNEKIMSNPQYIHAAIYLEMNLESFEWLVKEDWYCHNEQMTALNVCVKHKEWHYVDCFVYIAFMLKEKEEMFDDVILTIRKGIDDDYPQKTLLRCIHLEISWPCYGQIVEPGMNPSYQQIQHYQPDKLVFGMNSHGNYSVQYSSICYKPLDTIIEETKKCTNPRTREFCEKIIAYIPGYNNICKRKL</sequence>
<evidence type="ECO:0000313" key="1">
    <source>
        <dbReference type="EMBL" id="QHU17841.1"/>
    </source>
</evidence>
<proteinExistence type="predicted"/>
<dbReference type="EMBL" id="MN740918">
    <property type="protein sequence ID" value="QHU17841.1"/>
    <property type="molecule type" value="Genomic_DNA"/>
</dbReference>
<accession>A0A6C0KKZ2</accession>
<protein>
    <submittedName>
        <fullName evidence="1">Uncharacterized protein</fullName>
    </submittedName>
</protein>
<dbReference type="AlphaFoldDB" id="A0A6C0KKZ2"/>
<reference evidence="1" key="1">
    <citation type="journal article" date="2020" name="Nature">
        <title>Giant virus diversity and host interactions through global metagenomics.</title>
        <authorList>
            <person name="Schulz F."/>
            <person name="Roux S."/>
            <person name="Paez-Espino D."/>
            <person name="Jungbluth S."/>
            <person name="Walsh D.A."/>
            <person name="Denef V.J."/>
            <person name="McMahon K.D."/>
            <person name="Konstantinidis K.T."/>
            <person name="Eloe-Fadrosh E.A."/>
            <person name="Kyrpides N.C."/>
            <person name="Woyke T."/>
        </authorList>
    </citation>
    <scope>NUCLEOTIDE SEQUENCE</scope>
    <source>
        <strain evidence="1">GVMAG-S-3300012919-55</strain>
    </source>
</reference>
<name>A0A6C0KKZ2_9ZZZZ</name>
<organism evidence="1">
    <name type="scientific">viral metagenome</name>
    <dbReference type="NCBI Taxonomy" id="1070528"/>
    <lineage>
        <taxon>unclassified sequences</taxon>
        <taxon>metagenomes</taxon>
        <taxon>organismal metagenomes</taxon>
    </lineage>
</organism>